<accession>A0A0R1KG62</accession>
<dbReference type="SUPFAM" id="SSF46689">
    <property type="entry name" value="Homeodomain-like"/>
    <property type="match status" value="1"/>
</dbReference>
<dbReference type="PANTHER" id="PTHR43479:SF11">
    <property type="entry name" value="ACREF_ENVCD OPERON REPRESSOR-RELATED"/>
    <property type="match status" value="1"/>
</dbReference>
<dbReference type="Pfam" id="PF00440">
    <property type="entry name" value="TetR_N"/>
    <property type="match status" value="1"/>
</dbReference>
<dbReference type="Gene3D" id="1.10.357.10">
    <property type="entry name" value="Tetracycline Repressor, domain 2"/>
    <property type="match status" value="1"/>
</dbReference>
<dbReference type="InterPro" id="IPR050624">
    <property type="entry name" value="HTH-type_Tx_Regulator"/>
</dbReference>
<dbReference type="Proteomes" id="UP000051248">
    <property type="component" value="Unassembled WGS sequence"/>
</dbReference>
<dbReference type="SUPFAM" id="SSF48498">
    <property type="entry name" value="Tetracyclin repressor-like, C-terminal domain"/>
    <property type="match status" value="1"/>
</dbReference>
<dbReference type="RefSeq" id="WP_025024300.1">
    <property type="nucleotide sequence ID" value="NZ_AZDZ01000003.1"/>
</dbReference>
<evidence type="ECO:0000313" key="4">
    <source>
        <dbReference type="EMBL" id="KRK80531.1"/>
    </source>
</evidence>
<evidence type="ECO:0000256" key="2">
    <source>
        <dbReference type="PROSITE-ProRule" id="PRU00335"/>
    </source>
</evidence>
<dbReference type="InterPro" id="IPR001647">
    <property type="entry name" value="HTH_TetR"/>
</dbReference>
<gene>
    <name evidence="4" type="ORF">FD03_GL001955</name>
</gene>
<dbReference type="OrthoDB" id="9780824at2"/>
<dbReference type="GO" id="GO:0003677">
    <property type="term" value="F:DNA binding"/>
    <property type="evidence" value="ECO:0007669"/>
    <property type="project" value="UniProtKB-UniRule"/>
</dbReference>
<evidence type="ECO:0000313" key="5">
    <source>
        <dbReference type="Proteomes" id="UP000051248"/>
    </source>
</evidence>
<feature type="domain" description="HTH tetR-type" evidence="3">
    <location>
        <begin position="20"/>
        <end position="80"/>
    </location>
</feature>
<organism evidence="4 5">
    <name type="scientific">Companilactobacillus nodensis DSM 19682 = JCM 14932 = NBRC 107160</name>
    <dbReference type="NCBI Taxonomy" id="1423775"/>
    <lineage>
        <taxon>Bacteria</taxon>
        <taxon>Bacillati</taxon>
        <taxon>Bacillota</taxon>
        <taxon>Bacilli</taxon>
        <taxon>Lactobacillales</taxon>
        <taxon>Lactobacillaceae</taxon>
        <taxon>Companilactobacillus</taxon>
    </lineage>
</organism>
<dbReference type="AlphaFoldDB" id="A0A0R1KG62"/>
<name>A0A0R1KG62_9LACO</name>
<dbReference type="PANTHER" id="PTHR43479">
    <property type="entry name" value="ACREF/ENVCD OPERON REPRESSOR-RELATED"/>
    <property type="match status" value="1"/>
</dbReference>
<evidence type="ECO:0000256" key="1">
    <source>
        <dbReference type="ARBA" id="ARBA00023125"/>
    </source>
</evidence>
<comment type="caution">
    <text evidence="4">The sequence shown here is derived from an EMBL/GenBank/DDBJ whole genome shotgun (WGS) entry which is preliminary data.</text>
</comment>
<dbReference type="InterPro" id="IPR009057">
    <property type="entry name" value="Homeodomain-like_sf"/>
</dbReference>
<protein>
    <submittedName>
        <fullName evidence="4">TetR family transcriptional regulator</fullName>
    </submittedName>
</protein>
<dbReference type="PATRIC" id="fig|1423775.4.peg.1993"/>
<keyword evidence="1 2" id="KW-0238">DNA-binding</keyword>
<dbReference type="STRING" id="1423775.FD03_GL001955"/>
<dbReference type="PRINTS" id="PR00455">
    <property type="entry name" value="HTHTETR"/>
</dbReference>
<evidence type="ECO:0000259" key="3">
    <source>
        <dbReference type="PROSITE" id="PS50977"/>
    </source>
</evidence>
<reference evidence="4 5" key="1">
    <citation type="journal article" date="2015" name="Genome Announc.">
        <title>Expanding the biotechnology potential of lactobacilli through comparative genomics of 213 strains and associated genera.</title>
        <authorList>
            <person name="Sun Z."/>
            <person name="Harris H.M."/>
            <person name="McCann A."/>
            <person name="Guo C."/>
            <person name="Argimon S."/>
            <person name="Zhang W."/>
            <person name="Yang X."/>
            <person name="Jeffery I.B."/>
            <person name="Cooney J.C."/>
            <person name="Kagawa T.F."/>
            <person name="Liu W."/>
            <person name="Song Y."/>
            <person name="Salvetti E."/>
            <person name="Wrobel A."/>
            <person name="Rasinkangas P."/>
            <person name="Parkhill J."/>
            <person name="Rea M.C."/>
            <person name="O'Sullivan O."/>
            <person name="Ritari J."/>
            <person name="Douillard F.P."/>
            <person name="Paul Ross R."/>
            <person name="Yang R."/>
            <person name="Briner A.E."/>
            <person name="Felis G.E."/>
            <person name="de Vos W.M."/>
            <person name="Barrangou R."/>
            <person name="Klaenhammer T.R."/>
            <person name="Caufield P.W."/>
            <person name="Cui Y."/>
            <person name="Zhang H."/>
            <person name="O'Toole P.W."/>
        </authorList>
    </citation>
    <scope>NUCLEOTIDE SEQUENCE [LARGE SCALE GENOMIC DNA]</scope>
    <source>
        <strain evidence="4 5">DSM 19682</strain>
    </source>
</reference>
<dbReference type="EMBL" id="AZDZ01000003">
    <property type="protein sequence ID" value="KRK80531.1"/>
    <property type="molecule type" value="Genomic_DNA"/>
</dbReference>
<dbReference type="InterPro" id="IPR036271">
    <property type="entry name" value="Tet_transcr_reg_TetR-rel_C_sf"/>
</dbReference>
<proteinExistence type="predicted"/>
<feature type="DNA-binding region" description="H-T-H motif" evidence="2">
    <location>
        <begin position="43"/>
        <end position="62"/>
    </location>
</feature>
<sequence length="216" mass="24779">MSEDIVFKDLNDWIEHSKMPNGKRNVLKAAIKLFAERGYDGTSTAEIATESGMSQATIFKYFKTKDILLKSIIEPVIKHLLPEYGGKFINDVSDHSATLEQMIHFIIRDRFNFLVNNKSAVMILISELLINDDIKEMALEFVNEKKGQFVDVIWKGMQETGQLRDDIDLLFVLRTIASQLIFYFIQTQKLLPGTSDEKIDQNLMRIESAVIRSISK</sequence>
<keyword evidence="5" id="KW-1185">Reference proteome</keyword>
<dbReference type="eggNOG" id="COG1309">
    <property type="taxonomic scope" value="Bacteria"/>
</dbReference>
<dbReference type="PROSITE" id="PS50977">
    <property type="entry name" value="HTH_TETR_2"/>
    <property type="match status" value="1"/>
</dbReference>